<feature type="compositionally biased region" description="Polar residues" evidence="1">
    <location>
        <begin position="18"/>
        <end position="32"/>
    </location>
</feature>
<evidence type="ECO:0000256" key="1">
    <source>
        <dbReference type="SAM" id="MobiDB-lite"/>
    </source>
</evidence>
<feature type="compositionally biased region" description="Low complexity" evidence="1">
    <location>
        <begin position="88"/>
        <end position="99"/>
    </location>
</feature>
<reference evidence="2 3" key="1">
    <citation type="submission" date="2021-02" db="EMBL/GenBank/DDBJ databases">
        <title>Genome assembly of Pseudopithomyces chartarum.</title>
        <authorList>
            <person name="Jauregui R."/>
            <person name="Singh J."/>
            <person name="Voisey C."/>
        </authorList>
    </citation>
    <scope>NUCLEOTIDE SEQUENCE [LARGE SCALE GENOMIC DNA]</scope>
    <source>
        <strain evidence="2 3">AGR01</strain>
    </source>
</reference>
<dbReference type="EMBL" id="WVTA01000007">
    <property type="protein sequence ID" value="KAK3208739.1"/>
    <property type="molecule type" value="Genomic_DNA"/>
</dbReference>
<proteinExistence type="predicted"/>
<evidence type="ECO:0000313" key="2">
    <source>
        <dbReference type="EMBL" id="KAK3208739.1"/>
    </source>
</evidence>
<protein>
    <submittedName>
        <fullName evidence="2">Uncharacterized protein</fullName>
    </submittedName>
</protein>
<organism evidence="2 3">
    <name type="scientific">Pseudopithomyces chartarum</name>
    <dbReference type="NCBI Taxonomy" id="1892770"/>
    <lineage>
        <taxon>Eukaryota</taxon>
        <taxon>Fungi</taxon>
        <taxon>Dikarya</taxon>
        <taxon>Ascomycota</taxon>
        <taxon>Pezizomycotina</taxon>
        <taxon>Dothideomycetes</taxon>
        <taxon>Pleosporomycetidae</taxon>
        <taxon>Pleosporales</taxon>
        <taxon>Massarineae</taxon>
        <taxon>Didymosphaeriaceae</taxon>
        <taxon>Pseudopithomyces</taxon>
    </lineage>
</organism>
<comment type="caution">
    <text evidence="2">The sequence shown here is derived from an EMBL/GenBank/DDBJ whole genome shotgun (WGS) entry which is preliminary data.</text>
</comment>
<gene>
    <name evidence="2" type="ORF">GRF29_77g1875378</name>
</gene>
<keyword evidence="3" id="KW-1185">Reference proteome</keyword>
<dbReference type="Proteomes" id="UP001280581">
    <property type="component" value="Unassembled WGS sequence"/>
</dbReference>
<feature type="region of interest" description="Disordered" evidence="1">
    <location>
        <begin position="63"/>
        <end position="216"/>
    </location>
</feature>
<accession>A0AAN6M012</accession>
<dbReference type="AlphaFoldDB" id="A0AAN6M012"/>
<feature type="compositionally biased region" description="Low complexity" evidence="1">
    <location>
        <begin position="138"/>
        <end position="152"/>
    </location>
</feature>
<sequence length="291" mass="31624">MSIARSFTKRMKRPGNDAPSSPAQLPTRSLSVRNAGLTIDRSKISAPVALVSTTNMLSYNAPDIVPVKTPMSSSISTHSADDSDHSLSTRSRASSQASRETLTDASSVSSSSPTTPAPNHLSGYFAAAANNGKTVRKSSSSGNVRRSASSGNLQQLREQVEEEPAIPAIPERALSHSKRAHERLAQKRSLQNISRSNTTRSSRENRASIDMFNSSIKEEEAHPFGKELEQLNEIAEEFNGVVRDAEMEADLAVIRERNLAVFCAADYLAEIQPLFNMRFGNIAQPAPMAWI</sequence>
<feature type="region of interest" description="Disordered" evidence="1">
    <location>
        <begin position="1"/>
        <end position="34"/>
    </location>
</feature>
<name>A0AAN6M012_9PLEO</name>
<evidence type="ECO:0000313" key="3">
    <source>
        <dbReference type="Proteomes" id="UP001280581"/>
    </source>
</evidence>